<dbReference type="InterPro" id="IPR007734">
    <property type="entry name" value="Heparan_SO4_2-O-STrfase"/>
</dbReference>
<dbReference type="EMBL" id="JAKKPZ010000010">
    <property type="protein sequence ID" value="KAI1716320.1"/>
    <property type="molecule type" value="Genomic_DNA"/>
</dbReference>
<dbReference type="PANTHER" id="PTHR12129:SF17">
    <property type="entry name" value="HEPARAN SULFATE 2-O-SULFOTRANSFERASE 1"/>
    <property type="match status" value="1"/>
</dbReference>
<evidence type="ECO:0000256" key="11">
    <source>
        <dbReference type="ARBA" id="ARBA00023180"/>
    </source>
</evidence>
<reference evidence="12" key="1">
    <citation type="submission" date="2022-01" db="EMBL/GenBank/DDBJ databases">
        <title>Genome Sequence Resource for Two Populations of Ditylenchus destructor, the Migratory Endoparasitic Phytonematode.</title>
        <authorList>
            <person name="Zhang H."/>
            <person name="Lin R."/>
            <person name="Xie B."/>
        </authorList>
    </citation>
    <scope>NUCLEOTIDE SEQUENCE</scope>
    <source>
        <strain evidence="12">BazhouSP</strain>
    </source>
</reference>
<evidence type="ECO:0000256" key="1">
    <source>
        <dbReference type="ARBA" id="ARBA00004323"/>
    </source>
</evidence>
<dbReference type="AlphaFoldDB" id="A0AAD4N9E7"/>
<evidence type="ECO:0000256" key="5">
    <source>
        <dbReference type="ARBA" id="ARBA00022692"/>
    </source>
</evidence>
<organism evidence="12 13">
    <name type="scientific">Ditylenchus destructor</name>
    <dbReference type="NCBI Taxonomy" id="166010"/>
    <lineage>
        <taxon>Eukaryota</taxon>
        <taxon>Metazoa</taxon>
        <taxon>Ecdysozoa</taxon>
        <taxon>Nematoda</taxon>
        <taxon>Chromadorea</taxon>
        <taxon>Rhabditida</taxon>
        <taxon>Tylenchina</taxon>
        <taxon>Tylenchomorpha</taxon>
        <taxon>Sphaerularioidea</taxon>
        <taxon>Anguinidae</taxon>
        <taxon>Anguininae</taxon>
        <taxon>Ditylenchus</taxon>
    </lineage>
</organism>
<dbReference type="GO" id="GO:0015012">
    <property type="term" value="P:heparan sulfate proteoglycan biosynthetic process"/>
    <property type="evidence" value="ECO:0007669"/>
    <property type="project" value="UniProtKB-ARBA"/>
</dbReference>
<keyword evidence="13" id="KW-1185">Reference proteome</keyword>
<dbReference type="FunFam" id="3.40.50.300:FF:001418">
    <property type="entry name" value="Heparan sulfate 2-o-sulfotransferase"/>
    <property type="match status" value="1"/>
</dbReference>
<keyword evidence="4" id="KW-0808">Transferase</keyword>
<dbReference type="InterPro" id="IPR027417">
    <property type="entry name" value="P-loop_NTPase"/>
</dbReference>
<keyword evidence="9" id="KW-0472">Membrane</keyword>
<dbReference type="PANTHER" id="PTHR12129">
    <property type="entry name" value="HEPARAN SULFATE 2-O-SULFOTRANSFERASE"/>
    <property type="match status" value="1"/>
</dbReference>
<keyword evidence="11" id="KW-0325">Glycoprotein</keyword>
<evidence type="ECO:0000256" key="8">
    <source>
        <dbReference type="ARBA" id="ARBA00023034"/>
    </source>
</evidence>
<keyword evidence="7" id="KW-1133">Transmembrane helix</keyword>
<comment type="similarity">
    <text evidence="2">Belongs to the sulfotransferase 3 family.</text>
</comment>
<dbReference type="Proteomes" id="UP001201812">
    <property type="component" value="Unassembled WGS sequence"/>
</dbReference>
<evidence type="ECO:0000256" key="6">
    <source>
        <dbReference type="ARBA" id="ARBA00022968"/>
    </source>
</evidence>
<evidence type="ECO:0000256" key="3">
    <source>
        <dbReference type="ARBA" id="ARBA00011233"/>
    </source>
</evidence>
<dbReference type="GO" id="GO:0004394">
    <property type="term" value="F:heparan sulfate 2-sulfotransferase activity"/>
    <property type="evidence" value="ECO:0007669"/>
    <property type="project" value="TreeGrafter"/>
</dbReference>
<sequence>MNSVIFYNRIPKTGSTTFTNAIAYDLCSINKFHAIHLNLTKNNYIMNLIDQAILIRNITSWTALVPAFYHGHAAFIDFTRFGYANPVYINLVREPLDRLISHYYFLRYGDNYRVGLKRSRAGNNETFDECIQKEGKDCDPKQMWLQVPYFCGTASFCSEAGNPKALEMAKWNLVNRYLLVGLTERMEDMIALMEQLLPSFFSGALSHFKSLNDHKKNLRHTLRKIMPSEEVLGRIKQTKIYRMEREFYEFASAEFDNTWKRVWGPNDKLLTNQFHYEKIRP</sequence>
<evidence type="ECO:0000256" key="2">
    <source>
        <dbReference type="ARBA" id="ARBA00010569"/>
    </source>
</evidence>
<keyword evidence="8" id="KW-0333">Golgi apparatus</keyword>
<evidence type="ECO:0000313" key="13">
    <source>
        <dbReference type="Proteomes" id="UP001201812"/>
    </source>
</evidence>
<evidence type="ECO:0000256" key="7">
    <source>
        <dbReference type="ARBA" id="ARBA00022989"/>
    </source>
</evidence>
<gene>
    <name evidence="12" type="ORF">DdX_07365</name>
</gene>
<evidence type="ECO:0000313" key="12">
    <source>
        <dbReference type="EMBL" id="KAI1716320.1"/>
    </source>
</evidence>
<dbReference type="SUPFAM" id="SSF52540">
    <property type="entry name" value="P-loop containing nucleoside triphosphate hydrolases"/>
    <property type="match status" value="1"/>
</dbReference>
<dbReference type="Gene3D" id="3.40.50.300">
    <property type="entry name" value="P-loop containing nucleotide triphosphate hydrolases"/>
    <property type="match status" value="1"/>
</dbReference>
<protein>
    <submittedName>
        <fullName evidence="12">Sulfotransferase family domain-containing protein</fullName>
    </submittedName>
</protein>
<dbReference type="GO" id="GO:0000139">
    <property type="term" value="C:Golgi membrane"/>
    <property type="evidence" value="ECO:0007669"/>
    <property type="project" value="UniProtKB-SubCell"/>
</dbReference>
<evidence type="ECO:0000256" key="10">
    <source>
        <dbReference type="ARBA" id="ARBA00023157"/>
    </source>
</evidence>
<keyword evidence="5" id="KW-0812">Transmembrane</keyword>
<comment type="subcellular location">
    <subcellularLocation>
        <location evidence="1">Golgi apparatus membrane</location>
        <topology evidence="1">Single-pass type II membrane protein</topology>
    </subcellularLocation>
</comment>
<proteinExistence type="inferred from homology"/>
<keyword evidence="10" id="KW-1015">Disulfide bond</keyword>
<comment type="caution">
    <text evidence="12">The sequence shown here is derived from an EMBL/GenBank/DDBJ whole genome shotgun (WGS) entry which is preliminary data.</text>
</comment>
<evidence type="ECO:0000256" key="4">
    <source>
        <dbReference type="ARBA" id="ARBA00022679"/>
    </source>
</evidence>
<dbReference type="InterPro" id="IPR005331">
    <property type="entry name" value="Sulfotransferase"/>
</dbReference>
<name>A0AAD4N9E7_9BILA</name>
<evidence type="ECO:0000256" key="9">
    <source>
        <dbReference type="ARBA" id="ARBA00023136"/>
    </source>
</evidence>
<comment type="subunit">
    <text evidence="3">Homotrimer.</text>
</comment>
<dbReference type="Pfam" id="PF03567">
    <property type="entry name" value="Sulfotransfer_2"/>
    <property type="match status" value="1"/>
</dbReference>
<keyword evidence="6" id="KW-0735">Signal-anchor</keyword>
<accession>A0AAD4N9E7</accession>